<evidence type="ECO:0000313" key="4">
    <source>
        <dbReference type="Proteomes" id="UP000256829"/>
    </source>
</evidence>
<proteinExistence type="predicted"/>
<keyword evidence="4" id="KW-1185">Reference proteome</keyword>
<dbReference type="AlphaFoldDB" id="A0A3D8VFS9"/>
<dbReference type="RefSeq" id="WP_115841564.1">
    <property type="nucleotide sequence ID" value="NZ_CP183976.1"/>
</dbReference>
<organism evidence="3 4">
    <name type="scientific">Lysobacter soli</name>
    <dbReference type="NCBI Taxonomy" id="453783"/>
    <lineage>
        <taxon>Bacteria</taxon>
        <taxon>Pseudomonadati</taxon>
        <taxon>Pseudomonadota</taxon>
        <taxon>Gammaproteobacteria</taxon>
        <taxon>Lysobacterales</taxon>
        <taxon>Lysobacteraceae</taxon>
        <taxon>Lysobacter</taxon>
    </lineage>
</organism>
<keyword evidence="2" id="KW-0472">Membrane</keyword>
<dbReference type="Proteomes" id="UP000256829">
    <property type="component" value="Unassembled WGS sequence"/>
</dbReference>
<feature type="compositionally biased region" description="Pro residues" evidence="1">
    <location>
        <begin position="313"/>
        <end position="329"/>
    </location>
</feature>
<feature type="compositionally biased region" description="Low complexity" evidence="1">
    <location>
        <begin position="161"/>
        <end position="194"/>
    </location>
</feature>
<accession>A0A3D8VFS9</accession>
<sequence length="592" mass="63241">MFSAADLIHALQRRLQLVAPHLRRKPGEFPPGWQTWFDGMAERVGAVRGATVEAIIAVFLQRPLTERPRRLRDLTRWQAFTTLMRQDWSRDDNRWDKYDRRTHWFAATFTILWHVIFSALLLYLMYLRFMAVSAPAPQGEDVTMIEYVGTGTPKEPGGGAAEPSQEPEATQAPAQPAPSQQAAAAQPAPQQAPSVPAPPLPTPSIDAPLPDIAQRDVPEPQLPPPTPPPVAQPVTVSEPTPNTPDVFVLPPTRRQPPQPTLAAPELRTPVPQVRTTDVAEPVQPVHREITPREIAAPTIQQRTREITMREVPVPVPRVPVPTLPEPSVPTPQVRAAEQTVRTRDVPTPPTPAPPTPSPAAPAATGPAATAPPSPSSTTSNAPSTASSNAPAARTASAPSSAAPSGTAPAAAGRGAQPSTAGAGPSPTPSPGTWSTPRRGDDWGDSTRNAPGGQRGLTPGLYNADGSVRVPEPGGSASPNRPPGAITEEIRDLDRSGTWLKRKPTDFEPTSFDKYWVPDETLLAEWVRKGIEKVTIPIPGTNKRIECVVSMLGLGGSCGLSDPNLNDQPAEARPPPDIPFKPALQEDNGSVKP</sequence>
<feature type="transmembrane region" description="Helical" evidence="2">
    <location>
        <begin position="104"/>
        <end position="126"/>
    </location>
</feature>
<feature type="compositionally biased region" description="Pro residues" evidence="1">
    <location>
        <begin position="346"/>
        <end position="359"/>
    </location>
</feature>
<comment type="caution">
    <text evidence="3">The sequence shown here is derived from an EMBL/GenBank/DDBJ whole genome shotgun (WGS) entry which is preliminary data.</text>
</comment>
<keyword evidence="2" id="KW-1133">Transmembrane helix</keyword>
<name>A0A3D8VFS9_9GAMM</name>
<feature type="region of interest" description="Disordered" evidence="1">
    <location>
        <begin position="557"/>
        <end position="592"/>
    </location>
</feature>
<gene>
    <name evidence="3" type="ORF">DX912_05885</name>
</gene>
<reference evidence="3 4" key="1">
    <citation type="submission" date="2018-08" db="EMBL/GenBank/DDBJ databases">
        <title>Lysobacter soli KCTC 22011, whole genome shotgun sequence.</title>
        <authorList>
            <person name="Zhang X."/>
            <person name="Feng G."/>
            <person name="Zhu H."/>
        </authorList>
    </citation>
    <scope>NUCLEOTIDE SEQUENCE [LARGE SCALE GENOMIC DNA]</scope>
    <source>
        <strain evidence="3 4">KCTC 22011</strain>
    </source>
</reference>
<feature type="region of interest" description="Disordered" evidence="1">
    <location>
        <begin position="148"/>
        <end position="485"/>
    </location>
</feature>
<evidence type="ECO:0000256" key="2">
    <source>
        <dbReference type="SAM" id="Phobius"/>
    </source>
</evidence>
<keyword evidence="2 3" id="KW-0812">Transmembrane</keyword>
<dbReference type="EMBL" id="QTJR01000003">
    <property type="protein sequence ID" value="RDY68139.1"/>
    <property type="molecule type" value="Genomic_DNA"/>
</dbReference>
<evidence type="ECO:0000256" key="1">
    <source>
        <dbReference type="SAM" id="MobiDB-lite"/>
    </source>
</evidence>
<feature type="compositionally biased region" description="Pro residues" evidence="1">
    <location>
        <begin position="220"/>
        <end position="231"/>
    </location>
</feature>
<feature type="compositionally biased region" description="Low complexity" evidence="1">
    <location>
        <begin position="375"/>
        <end position="436"/>
    </location>
</feature>
<evidence type="ECO:0000313" key="3">
    <source>
        <dbReference type="EMBL" id="RDY68139.1"/>
    </source>
</evidence>
<protein>
    <submittedName>
        <fullName evidence="3">Transmembrane repetitive protein</fullName>
    </submittedName>
</protein>